<sequence>MPRRHNPDQLTLFPLDTIPTTMVSYAVVISPPRNIVDHVKIMENKVYDFIPEAKHEQYLKAHISLLKFTSEEDDTRIIHLVKSAVAVLPSFEVQLNGYDIFRHGYTSDSLVLQISNPQPIIELHKSLFKALKRKTPRITPHMTIVKEVPHHKLRKIDLSPFNYYDSFLCTQITILKKIPGARQYDKLFEVLLSAQ</sequence>
<dbReference type="Pfam" id="PF13563">
    <property type="entry name" value="2_5_RNA_ligase2"/>
    <property type="match status" value="1"/>
</dbReference>
<dbReference type="AlphaFoldDB" id="A0A1T5P548"/>
<evidence type="ECO:0000313" key="2">
    <source>
        <dbReference type="Proteomes" id="UP000190166"/>
    </source>
</evidence>
<evidence type="ECO:0000313" key="1">
    <source>
        <dbReference type="EMBL" id="SKD07776.1"/>
    </source>
</evidence>
<dbReference type="InterPro" id="IPR009097">
    <property type="entry name" value="Cyclic_Pdiesterase"/>
</dbReference>
<dbReference type="GO" id="GO:0016874">
    <property type="term" value="F:ligase activity"/>
    <property type="evidence" value="ECO:0007669"/>
    <property type="project" value="UniProtKB-KW"/>
</dbReference>
<dbReference type="STRING" id="393003.SAMN05660461_3809"/>
<name>A0A1T5P548_9BACT</name>
<dbReference type="Gene3D" id="3.90.1140.10">
    <property type="entry name" value="Cyclic phosphodiesterase"/>
    <property type="match status" value="1"/>
</dbReference>
<accession>A0A1T5P548</accession>
<reference evidence="1 2" key="1">
    <citation type="submission" date="2017-02" db="EMBL/GenBank/DDBJ databases">
        <authorList>
            <person name="Peterson S.W."/>
        </authorList>
    </citation>
    <scope>NUCLEOTIDE SEQUENCE [LARGE SCALE GENOMIC DNA]</scope>
    <source>
        <strain evidence="1 2">DSM 18108</strain>
    </source>
</reference>
<proteinExistence type="predicted"/>
<dbReference type="SUPFAM" id="SSF55144">
    <property type="entry name" value="LigT-like"/>
    <property type="match status" value="1"/>
</dbReference>
<dbReference type="Proteomes" id="UP000190166">
    <property type="component" value="Unassembled WGS sequence"/>
</dbReference>
<keyword evidence="1" id="KW-0436">Ligase</keyword>
<gene>
    <name evidence="1" type="ORF">SAMN05660461_3809</name>
</gene>
<protein>
    <submittedName>
        <fullName evidence="1">2'-5' RNA ligase</fullName>
    </submittedName>
</protein>
<organism evidence="1 2">
    <name type="scientific">Chitinophaga ginsengisegetis</name>
    <dbReference type="NCBI Taxonomy" id="393003"/>
    <lineage>
        <taxon>Bacteria</taxon>
        <taxon>Pseudomonadati</taxon>
        <taxon>Bacteroidota</taxon>
        <taxon>Chitinophagia</taxon>
        <taxon>Chitinophagales</taxon>
        <taxon>Chitinophagaceae</taxon>
        <taxon>Chitinophaga</taxon>
    </lineage>
</organism>
<keyword evidence="2" id="KW-1185">Reference proteome</keyword>
<dbReference type="EMBL" id="FUZZ01000003">
    <property type="protein sequence ID" value="SKD07776.1"/>
    <property type="molecule type" value="Genomic_DNA"/>
</dbReference>